<keyword evidence="4" id="KW-1185">Reference proteome</keyword>
<evidence type="ECO:0000256" key="1">
    <source>
        <dbReference type="SAM" id="Phobius"/>
    </source>
</evidence>
<evidence type="ECO:0000313" key="3">
    <source>
        <dbReference type="EMBL" id="QDU76594.1"/>
    </source>
</evidence>
<dbReference type="Proteomes" id="UP000318626">
    <property type="component" value="Chromosome"/>
</dbReference>
<sequence>MVLTLRKRLRLAGFTLVELLVVIAIIGVLIALLLPAVQQARESARRMQCSNRMKQVGLALHNYHDTHGAFPALQMQAAPSRPSGFVALLPYIEQLAVWEKASGASTPFGSSDWNPAEQNTLIPELLCPSDPYWSSRSSVNGRKPRSYHFCMGDSVRNNHTTSSTKRGMFVTLENMSFKDLVDGTSNTLALSEVVVGPNNVTRTMKGNVAVTPGINTNPSSPADCWAARGINGEIDAAVPVTAESYVHRAPGSRWAEGRAFFTGFSTVLPPNSPRCTIAHSDGTWGIWTPSSFHPGGVICGRADGSTQFVPDTIDSGDPTATEATDGPSPYGVWGALGSINGGETSSL</sequence>
<dbReference type="InterPro" id="IPR045584">
    <property type="entry name" value="Pilin-like"/>
</dbReference>
<dbReference type="PANTHER" id="PTHR30093:SF2">
    <property type="entry name" value="TYPE II SECRETION SYSTEM PROTEIN H"/>
    <property type="match status" value="1"/>
</dbReference>
<keyword evidence="1" id="KW-0812">Transmembrane</keyword>
<dbReference type="NCBIfam" id="TIGR02532">
    <property type="entry name" value="IV_pilin_GFxxxE"/>
    <property type="match status" value="1"/>
</dbReference>
<protein>
    <submittedName>
        <fullName evidence="3">Type II secretion system protein G</fullName>
    </submittedName>
</protein>
<organism evidence="3 4">
    <name type="scientific">Bremerella volcania</name>
    <dbReference type="NCBI Taxonomy" id="2527984"/>
    <lineage>
        <taxon>Bacteria</taxon>
        <taxon>Pseudomonadati</taxon>
        <taxon>Planctomycetota</taxon>
        <taxon>Planctomycetia</taxon>
        <taxon>Pirellulales</taxon>
        <taxon>Pirellulaceae</taxon>
        <taxon>Bremerella</taxon>
    </lineage>
</organism>
<dbReference type="InterPro" id="IPR011453">
    <property type="entry name" value="DUF1559"/>
</dbReference>
<dbReference type="Gene3D" id="3.30.700.10">
    <property type="entry name" value="Glycoprotein, Type 4 Pilin"/>
    <property type="match status" value="1"/>
</dbReference>
<proteinExistence type="predicted"/>
<gene>
    <name evidence="3" type="primary">xcpT_11</name>
    <name evidence="3" type="ORF">Pan97_36460</name>
</gene>
<dbReference type="InterPro" id="IPR012902">
    <property type="entry name" value="N_methyl_site"/>
</dbReference>
<dbReference type="PANTHER" id="PTHR30093">
    <property type="entry name" value="GENERAL SECRETION PATHWAY PROTEIN G"/>
    <property type="match status" value="1"/>
</dbReference>
<dbReference type="KEGG" id="bvo:Pan97_36460"/>
<dbReference type="Pfam" id="PF07596">
    <property type="entry name" value="SBP_bac_10"/>
    <property type="match status" value="1"/>
</dbReference>
<dbReference type="RefSeq" id="WP_196782141.1">
    <property type="nucleotide sequence ID" value="NZ_CP036289.1"/>
</dbReference>
<name>A0A518CBN8_9BACT</name>
<reference evidence="4" key="1">
    <citation type="submission" date="2019-02" db="EMBL/GenBank/DDBJ databases">
        <title>Deep-cultivation of Planctomycetes and their phenomic and genomic characterization uncovers novel biology.</title>
        <authorList>
            <person name="Wiegand S."/>
            <person name="Jogler M."/>
            <person name="Boedeker C."/>
            <person name="Pinto D."/>
            <person name="Vollmers J."/>
            <person name="Rivas-Marin E."/>
            <person name="Kohn T."/>
            <person name="Peeters S.H."/>
            <person name="Heuer A."/>
            <person name="Rast P."/>
            <person name="Oberbeckmann S."/>
            <person name="Bunk B."/>
            <person name="Jeske O."/>
            <person name="Meyerdierks A."/>
            <person name="Storesund J.E."/>
            <person name="Kallscheuer N."/>
            <person name="Luecker S."/>
            <person name="Lage O.M."/>
            <person name="Pohl T."/>
            <person name="Merkel B.J."/>
            <person name="Hornburger P."/>
            <person name="Mueller R.-W."/>
            <person name="Bruemmer F."/>
            <person name="Labrenz M."/>
            <person name="Spormann A.M."/>
            <person name="Op den Camp H."/>
            <person name="Overmann J."/>
            <person name="Amann R."/>
            <person name="Jetten M.S.M."/>
            <person name="Mascher T."/>
            <person name="Medema M.H."/>
            <person name="Devos D.P."/>
            <person name="Kaster A.-K."/>
            <person name="Ovreas L."/>
            <person name="Rohde M."/>
            <person name="Galperin M.Y."/>
            <person name="Jogler C."/>
        </authorList>
    </citation>
    <scope>NUCLEOTIDE SEQUENCE [LARGE SCALE GENOMIC DNA]</scope>
    <source>
        <strain evidence="4">Pan97</strain>
    </source>
</reference>
<evidence type="ECO:0000259" key="2">
    <source>
        <dbReference type="Pfam" id="PF07596"/>
    </source>
</evidence>
<accession>A0A518CBN8</accession>
<evidence type="ECO:0000313" key="4">
    <source>
        <dbReference type="Proteomes" id="UP000318626"/>
    </source>
</evidence>
<feature type="transmembrane region" description="Helical" evidence="1">
    <location>
        <begin position="12"/>
        <end position="37"/>
    </location>
</feature>
<feature type="domain" description="DUF1559" evidence="2">
    <location>
        <begin position="38"/>
        <end position="315"/>
    </location>
</feature>
<dbReference type="PROSITE" id="PS00409">
    <property type="entry name" value="PROKAR_NTER_METHYL"/>
    <property type="match status" value="1"/>
</dbReference>
<dbReference type="AlphaFoldDB" id="A0A518CBN8"/>
<dbReference type="EMBL" id="CP036289">
    <property type="protein sequence ID" value="QDU76594.1"/>
    <property type="molecule type" value="Genomic_DNA"/>
</dbReference>
<dbReference type="SUPFAM" id="SSF54523">
    <property type="entry name" value="Pili subunits"/>
    <property type="match status" value="1"/>
</dbReference>
<keyword evidence="1" id="KW-1133">Transmembrane helix</keyword>
<dbReference type="Pfam" id="PF07963">
    <property type="entry name" value="N_methyl"/>
    <property type="match status" value="1"/>
</dbReference>
<keyword evidence="1" id="KW-0472">Membrane</keyword>